<keyword evidence="1 3" id="KW-0420">Kringle</keyword>
<dbReference type="PRINTS" id="PR00018">
    <property type="entry name" value="KRINGLE"/>
</dbReference>
<dbReference type="InterPro" id="IPR000001">
    <property type="entry name" value="Kringle"/>
</dbReference>
<dbReference type="PROSITE" id="PS50070">
    <property type="entry name" value="KRINGLE_2"/>
    <property type="match status" value="1"/>
</dbReference>
<evidence type="ECO:0000259" key="4">
    <source>
        <dbReference type="PROSITE" id="PS50070"/>
    </source>
</evidence>
<evidence type="ECO:0000313" key="5">
    <source>
        <dbReference type="EMBL" id="JAH41676.1"/>
    </source>
</evidence>
<name>A0A0E9SK28_ANGAN</name>
<dbReference type="SUPFAM" id="SSF57440">
    <property type="entry name" value="Kringle-like"/>
    <property type="match status" value="1"/>
</dbReference>
<accession>A0A0E9SK28</accession>
<reference evidence="5" key="1">
    <citation type="submission" date="2014-11" db="EMBL/GenBank/DDBJ databases">
        <authorList>
            <person name="Amaro Gonzalez C."/>
        </authorList>
    </citation>
    <scope>NUCLEOTIDE SEQUENCE</scope>
</reference>
<dbReference type="Gene3D" id="2.40.20.10">
    <property type="entry name" value="Plasminogen Kringle 4"/>
    <property type="match status" value="1"/>
</dbReference>
<keyword evidence="2" id="KW-1015">Disulfide bond</keyword>
<protein>
    <recommendedName>
        <fullName evidence="4">Kringle domain-containing protein</fullName>
    </recommendedName>
</protein>
<dbReference type="EMBL" id="GBXM01066901">
    <property type="protein sequence ID" value="JAH41676.1"/>
    <property type="molecule type" value="Transcribed_RNA"/>
</dbReference>
<dbReference type="InterPro" id="IPR013806">
    <property type="entry name" value="Kringle-like"/>
</dbReference>
<dbReference type="AlphaFoldDB" id="A0A0E9SK28"/>
<evidence type="ECO:0000256" key="1">
    <source>
        <dbReference type="ARBA" id="ARBA00022572"/>
    </source>
</evidence>
<reference evidence="5" key="2">
    <citation type="journal article" date="2015" name="Fish Shellfish Immunol.">
        <title>Early steps in the European eel (Anguilla anguilla)-Vibrio vulnificus interaction in the gills: Role of the RtxA13 toxin.</title>
        <authorList>
            <person name="Callol A."/>
            <person name="Pajuelo D."/>
            <person name="Ebbesson L."/>
            <person name="Teles M."/>
            <person name="MacKenzie S."/>
            <person name="Amaro C."/>
        </authorList>
    </citation>
    <scope>NUCLEOTIDE SEQUENCE</scope>
</reference>
<evidence type="ECO:0000256" key="3">
    <source>
        <dbReference type="PROSITE-ProRule" id="PRU00121"/>
    </source>
</evidence>
<feature type="domain" description="Kringle" evidence="4">
    <location>
        <begin position="19"/>
        <end position="47"/>
    </location>
</feature>
<dbReference type="InterPro" id="IPR038178">
    <property type="entry name" value="Kringle_sf"/>
</dbReference>
<comment type="caution">
    <text evidence="3">Lacks conserved residue(s) required for the propagation of feature annotation.</text>
</comment>
<evidence type="ECO:0000256" key="2">
    <source>
        <dbReference type="ARBA" id="ARBA00023157"/>
    </source>
</evidence>
<organism evidence="5">
    <name type="scientific">Anguilla anguilla</name>
    <name type="common">European freshwater eel</name>
    <name type="synonym">Muraena anguilla</name>
    <dbReference type="NCBI Taxonomy" id="7936"/>
    <lineage>
        <taxon>Eukaryota</taxon>
        <taxon>Metazoa</taxon>
        <taxon>Chordata</taxon>
        <taxon>Craniata</taxon>
        <taxon>Vertebrata</taxon>
        <taxon>Euteleostomi</taxon>
        <taxon>Actinopterygii</taxon>
        <taxon>Neopterygii</taxon>
        <taxon>Teleostei</taxon>
        <taxon>Anguilliformes</taxon>
        <taxon>Anguillidae</taxon>
        <taxon>Anguilla</taxon>
    </lineage>
</organism>
<sequence length="47" mass="5337">MYCVRGMQGLSLVICAPEVCITCNGEDYRGQVDHTETGLECQRWDQQ</sequence>
<proteinExistence type="predicted"/>